<dbReference type="Proteomes" id="UP000596083">
    <property type="component" value="Plasmid plas-002"/>
</dbReference>
<feature type="compositionally biased region" description="Gly residues" evidence="7">
    <location>
        <begin position="473"/>
        <end position="488"/>
    </location>
</feature>
<evidence type="ECO:0000256" key="2">
    <source>
        <dbReference type="ARBA" id="ARBA00004236"/>
    </source>
</evidence>
<evidence type="ECO:0000256" key="3">
    <source>
        <dbReference type="ARBA" id="ARBA00007161"/>
    </source>
</evidence>
<dbReference type="RefSeq" id="WP_200338507.1">
    <property type="nucleotide sequence ID" value="NZ_CP066788.1"/>
</dbReference>
<feature type="domain" description="Flotillin C-terminal" evidence="10">
    <location>
        <begin position="390"/>
        <end position="531"/>
    </location>
</feature>
<dbReference type="CDD" id="cd03399">
    <property type="entry name" value="SPFH_flotillin"/>
    <property type="match status" value="1"/>
</dbReference>
<comment type="subcellular location">
    <subcellularLocation>
        <location evidence="2">Cell membrane</location>
    </subcellularLocation>
    <subcellularLocation>
        <location evidence="1">Membrane</location>
        <topology evidence="1">Single-pass membrane protein</topology>
    </subcellularLocation>
</comment>
<evidence type="ECO:0000256" key="4">
    <source>
        <dbReference type="ARBA" id="ARBA00022475"/>
    </source>
</evidence>
<dbReference type="Pfam" id="PF15975">
    <property type="entry name" value="Flot"/>
    <property type="match status" value="1"/>
</dbReference>
<dbReference type="AlphaFoldDB" id="A0A7T7HPU8"/>
<keyword evidence="5 8" id="KW-0472">Membrane</keyword>
<dbReference type="InterPro" id="IPR001107">
    <property type="entry name" value="Band_7"/>
</dbReference>
<keyword evidence="11" id="KW-0614">Plasmid</keyword>
<dbReference type="Pfam" id="PF01145">
    <property type="entry name" value="Band_7"/>
    <property type="match status" value="1"/>
</dbReference>
<dbReference type="KEGG" id="mlut:JET14_22100"/>
<evidence type="ECO:0000256" key="5">
    <source>
        <dbReference type="ARBA" id="ARBA00023136"/>
    </source>
</evidence>
<gene>
    <name evidence="11" type="ORF">JET14_22100</name>
</gene>
<evidence type="ECO:0000313" key="11">
    <source>
        <dbReference type="EMBL" id="QQM33144.1"/>
    </source>
</evidence>
<dbReference type="EMBL" id="CP066788">
    <property type="protein sequence ID" value="QQM33144.1"/>
    <property type="molecule type" value="Genomic_DNA"/>
</dbReference>
<evidence type="ECO:0000256" key="6">
    <source>
        <dbReference type="SAM" id="Coils"/>
    </source>
</evidence>
<feature type="domain" description="Band 7" evidence="9">
    <location>
        <begin position="38"/>
        <end position="183"/>
    </location>
</feature>
<dbReference type="PANTHER" id="PTHR13806:SF31">
    <property type="entry name" value="FLOTILLIN-LIKE PROTEIN 1-RELATED"/>
    <property type="match status" value="1"/>
</dbReference>
<keyword evidence="6" id="KW-0175">Coiled coil</keyword>
<dbReference type="Gene3D" id="3.30.479.30">
    <property type="entry name" value="Band 7 domain"/>
    <property type="match status" value="1"/>
</dbReference>
<dbReference type="GO" id="GO:0005886">
    <property type="term" value="C:plasma membrane"/>
    <property type="evidence" value="ECO:0007669"/>
    <property type="project" value="UniProtKB-SubCell"/>
</dbReference>
<dbReference type="InterPro" id="IPR027705">
    <property type="entry name" value="Flotillin_fam"/>
</dbReference>
<protein>
    <submittedName>
        <fullName evidence="11">Flotillin family protein</fullName>
    </submittedName>
</protein>
<dbReference type="SUPFAM" id="SSF117892">
    <property type="entry name" value="Band 7/SPFH domain"/>
    <property type="match status" value="1"/>
</dbReference>
<evidence type="ECO:0000313" key="12">
    <source>
        <dbReference type="Proteomes" id="UP000596083"/>
    </source>
</evidence>
<feature type="coiled-coil region" evidence="6">
    <location>
        <begin position="285"/>
        <end position="355"/>
    </location>
</feature>
<accession>A0A7T7HPU8</accession>
<evidence type="ECO:0000256" key="7">
    <source>
        <dbReference type="SAM" id="MobiDB-lite"/>
    </source>
</evidence>
<feature type="transmembrane region" description="Helical" evidence="8">
    <location>
        <begin position="6"/>
        <end position="28"/>
    </location>
</feature>
<keyword evidence="8" id="KW-1133">Transmembrane helix</keyword>
<evidence type="ECO:0000256" key="8">
    <source>
        <dbReference type="SAM" id="Phobius"/>
    </source>
</evidence>
<keyword evidence="8" id="KW-0812">Transmembrane</keyword>
<dbReference type="InterPro" id="IPR031905">
    <property type="entry name" value="Flotillin_C"/>
</dbReference>
<dbReference type="PANTHER" id="PTHR13806">
    <property type="entry name" value="FLOTILLIN-RELATED"/>
    <property type="match status" value="1"/>
</dbReference>
<evidence type="ECO:0000256" key="1">
    <source>
        <dbReference type="ARBA" id="ARBA00004167"/>
    </source>
</evidence>
<proteinExistence type="inferred from homology"/>
<organism evidence="11 12">
    <name type="scientific">Martelella lutilitoris</name>
    <dbReference type="NCBI Taxonomy" id="2583532"/>
    <lineage>
        <taxon>Bacteria</taxon>
        <taxon>Pseudomonadati</taxon>
        <taxon>Pseudomonadota</taxon>
        <taxon>Alphaproteobacteria</taxon>
        <taxon>Hyphomicrobiales</taxon>
        <taxon>Aurantimonadaceae</taxon>
        <taxon>Martelella</taxon>
    </lineage>
</organism>
<comment type="similarity">
    <text evidence="3">Belongs to the band 7/mec-2 family. Flotillin subfamily.</text>
</comment>
<dbReference type="InterPro" id="IPR036013">
    <property type="entry name" value="Band_7/SPFH_dom_sf"/>
</dbReference>
<evidence type="ECO:0000259" key="10">
    <source>
        <dbReference type="Pfam" id="PF15975"/>
    </source>
</evidence>
<geneLocation type="plasmid" evidence="11 12">
    <name>plas-002</name>
</geneLocation>
<keyword evidence="4" id="KW-1003">Cell membrane</keyword>
<reference evidence="11 12" key="1">
    <citation type="submission" date="2020-12" db="EMBL/GenBank/DDBJ databases">
        <authorList>
            <person name="Zheng R.K."/>
            <person name="Sun C.M."/>
        </authorList>
    </citation>
    <scope>NUCLEOTIDE SEQUENCE [LARGE SCALE GENOMIC DNA]</scope>
    <source>
        <strain evidence="11 12">ZRK001</strain>
        <plasmid evidence="11 12">plas-002</plasmid>
    </source>
</reference>
<feature type="region of interest" description="Disordered" evidence="7">
    <location>
        <begin position="551"/>
        <end position="579"/>
    </location>
</feature>
<evidence type="ECO:0000259" key="9">
    <source>
        <dbReference type="Pfam" id="PF01145"/>
    </source>
</evidence>
<feature type="region of interest" description="Disordered" evidence="7">
    <location>
        <begin position="473"/>
        <end position="503"/>
    </location>
</feature>
<name>A0A7T7HPU8_9HYPH</name>
<sequence length="579" mass="64216">MKGADIIAIIILAAIVIAVCAYLLHWLYRRSTKDISFVRTGFGGEKVVMGGGALVLPILHDLTEVNMNTLRLEIIRAREKSLITKDRMRVELTVEFYVRVHPDNDAVATAARSLGNRTMHAEELKDLIQGRFIDAMGGAAAKMTLEHIHENRMDFVKEVRREVAESLALDGLELESVSLTSLDQTDISLFDPSNTFDAEGLTILTEQIESRKKKRNDIEKDTMIAVRLKNLEAEKRSLEIQRDTEYARLSHEMEVAVQRAQRKTEIASENAAREREIEAVKIKEREAVERARIAMEQELERIEIKRKETLQLEDQMREIAVSAKSKERSEAQAEAEAARARMIEAQERVQTIRDTEIANRQKSIELIEAQKRAESEGTRLRILAEAEKEAAKDRAEAERITVAAMAERYAVEAEGKQKLNEAENLRTDASRRSSLHKSLVENLPAIIRESVKPMEKIEGIKILHVDGLPGFSGGDAGGGRSAAAGGEGGGRDGDGAGQPRDGNLADQVVSSALRYRSQAPFVDQLLNEIGLSGDAVHRTLALQDLSKMVYTTPEQQEADASRKLPGGGAKAPSNPADRH</sequence>